<dbReference type="EMBL" id="CAAALY010056782">
    <property type="protein sequence ID" value="VEL22504.1"/>
    <property type="molecule type" value="Genomic_DNA"/>
</dbReference>
<feature type="compositionally biased region" description="Basic residues" evidence="1">
    <location>
        <begin position="1"/>
        <end position="14"/>
    </location>
</feature>
<organism evidence="2 3">
    <name type="scientific">Protopolystoma xenopodis</name>
    <dbReference type="NCBI Taxonomy" id="117903"/>
    <lineage>
        <taxon>Eukaryota</taxon>
        <taxon>Metazoa</taxon>
        <taxon>Spiralia</taxon>
        <taxon>Lophotrochozoa</taxon>
        <taxon>Platyhelminthes</taxon>
        <taxon>Monogenea</taxon>
        <taxon>Polyopisthocotylea</taxon>
        <taxon>Polystomatidea</taxon>
        <taxon>Polystomatidae</taxon>
        <taxon>Protopolystoma</taxon>
    </lineage>
</organism>
<sequence>MHGRCRAAQRHSKQTPRLQEASSQATPKLRHLNSTSLLRRAKSPVDETAPDQNGTEASGNRRAERIAGDGKVRAGDRLDEDDGARQFRYPNSLEPFTCVCDSGWGGMLCDMGRLASPLVGKI</sequence>
<feature type="region of interest" description="Disordered" evidence="1">
    <location>
        <begin position="1"/>
        <end position="84"/>
    </location>
</feature>
<evidence type="ECO:0000313" key="2">
    <source>
        <dbReference type="EMBL" id="VEL22504.1"/>
    </source>
</evidence>
<dbReference type="AlphaFoldDB" id="A0A448WXC3"/>
<dbReference type="OrthoDB" id="283575at2759"/>
<dbReference type="Pfam" id="PF21700">
    <property type="entry name" value="EGF_DL_JAG"/>
    <property type="match status" value="1"/>
</dbReference>
<dbReference type="Proteomes" id="UP000784294">
    <property type="component" value="Unassembled WGS sequence"/>
</dbReference>
<comment type="caution">
    <text evidence="2">The sequence shown here is derived from an EMBL/GenBank/DDBJ whole genome shotgun (WGS) entry which is preliminary data.</text>
</comment>
<evidence type="ECO:0008006" key="4">
    <source>
        <dbReference type="Google" id="ProtNLM"/>
    </source>
</evidence>
<protein>
    <recommendedName>
        <fullName evidence="4">EGF-like domain-containing protein</fullName>
    </recommendedName>
</protein>
<reference evidence="2" key="1">
    <citation type="submission" date="2018-11" db="EMBL/GenBank/DDBJ databases">
        <authorList>
            <consortium name="Pathogen Informatics"/>
        </authorList>
    </citation>
    <scope>NUCLEOTIDE SEQUENCE</scope>
</reference>
<evidence type="ECO:0000256" key="1">
    <source>
        <dbReference type="SAM" id="MobiDB-lite"/>
    </source>
</evidence>
<name>A0A448WXC3_9PLAT</name>
<evidence type="ECO:0000313" key="3">
    <source>
        <dbReference type="Proteomes" id="UP000784294"/>
    </source>
</evidence>
<feature type="compositionally biased region" description="Polar residues" evidence="1">
    <location>
        <begin position="15"/>
        <end position="37"/>
    </location>
</feature>
<keyword evidence="3" id="KW-1185">Reference proteome</keyword>
<proteinExistence type="predicted"/>
<gene>
    <name evidence="2" type="ORF">PXEA_LOCUS15944</name>
</gene>
<feature type="compositionally biased region" description="Basic and acidic residues" evidence="1">
    <location>
        <begin position="59"/>
        <end position="77"/>
    </location>
</feature>
<accession>A0A448WXC3</accession>